<accession>A0AAV2ABM7</accession>
<gene>
    <name evidence="2" type="ORF">LARSCL_LOCUS11538</name>
</gene>
<dbReference type="FunFam" id="3.20.20.80:FF:000070">
    <property type="entry name" value="GDB1p Glycogen debranching enzyme"/>
    <property type="match status" value="1"/>
</dbReference>
<dbReference type="InterPro" id="IPR017853">
    <property type="entry name" value="GH"/>
</dbReference>
<sequence>DILKPSGSGYILVDPVLTYGPENDVLPLDSILCITYLAKCLGSFEKWEERLRTAKEVGYNMIHITPIQQLGGSDSSYSLRNQLKLNPVFDSPGKKCTINDISALVEKIRKEWKVITVTDVVLNHTANESEWLLEHPESTYNLVNSPHLRPAYLLDRTLWYFSLDIAAGKWANSGIPAAVNNEDHLNAIRETLKGYYKHQLKLHEFFLLHIDNILKEFAQLAQ</sequence>
<dbReference type="EMBL" id="CAXIEN010000143">
    <property type="protein sequence ID" value="CAL1281396.1"/>
    <property type="molecule type" value="Genomic_DNA"/>
</dbReference>
<reference evidence="2 3" key="1">
    <citation type="submission" date="2024-04" db="EMBL/GenBank/DDBJ databases">
        <authorList>
            <person name="Rising A."/>
            <person name="Reimegard J."/>
            <person name="Sonavane S."/>
            <person name="Akerstrom W."/>
            <person name="Nylinder S."/>
            <person name="Hedman E."/>
            <person name="Kallberg Y."/>
        </authorList>
    </citation>
    <scope>NUCLEOTIDE SEQUENCE [LARGE SCALE GENOMIC DNA]</scope>
</reference>
<evidence type="ECO:0000259" key="1">
    <source>
        <dbReference type="Pfam" id="PF14701"/>
    </source>
</evidence>
<dbReference type="Gene3D" id="3.20.20.80">
    <property type="entry name" value="Glycosidases"/>
    <property type="match status" value="1"/>
</dbReference>
<feature type="domain" description="Glycogen debranching enzyme glucanotransferase" evidence="1">
    <location>
        <begin position="25"/>
        <end position="219"/>
    </location>
</feature>
<name>A0AAV2ABM7_9ARAC</name>
<dbReference type="PANTHER" id="PTHR10569:SF2">
    <property type="entry name" value="GLYCOGEN DEBRANCHING ENZYME"/>
    <property type="match status" value="1"/>
</dbReference>
<dbReference type="AlphaFoldDB" id="A0AAV2ABM7"/>
<dbReference type="SUPFAM" id="SSF51445">
    <property type="entry name" value="(Trans)glycosidases"/>
    <property type="match status" value="1"/>
</dbReference>
<dbReference type="InterPro" id="IPR032792">
    <property type="entry name" value="AGL_glucanoTrfase"/>
</dbReference>
<evidence type="ECO:0000313" key="3">
    <source>
        <dbReference type="Proteomes" id="UP001497382"/>
    </source>
</evidence>
<dbReference type="GO" id="GO:0004134">
    <property type="term" value="F:4-alpha-glucanotransferase activity"/>
    <property type="evidence" value="ECO:0007669"/>
    <property type="project" value="InterPro"/>
</dbReference>
<evidence type="ECO:0000313" key="2">
    <source>
        <dbReference type="EMBL" id="CAL1281396.1"/>
    </source>
</evidence>
<dbReference type="GO" id="GO:0004135">
    <property type="term" value="F:amylo-alpha-1,6-glucosidase activity"/>
    <property type="evidence" value="ECO:0007669"/>
    <property type="project" value="InterPro"/>
</dbReference>
<comment type="caution">
    <text evidence="2">The sequence shown here is derived from an EMBL/GenBank/DDBJ whole genome shotgun (WGS) entry which is preliminary data.</text>
</comment>
<protein>
    <recommendedName>
        <fullName evidence="1">Glycogen debranching enzyme glucanotransferase domain-containing protein</fullName>
    </recommendedName>
</protein>
<dbReference type="PANTHER" id="PTHR10569">
    <property type="entry name" value="GLYCOGEN DEBRANCHING ENZYME"/>
    <property type="match status" value="1"/>
</dbReference>
<feature type="non-terminal residue" evidence="2">
    <location>
        <position position="1"/>
    </location>
</feature>
<feature type="non-terminal residue" evidence="2">
    <location>
        <position position="222"/>
    </location>
</feature>
<dbReference type="Proteomes" id="UP001497382">
    <property type="component" value="Unassembled WGS sequence"/>
</dbReference>
<dbReference type="GO" id="GO:0005980">
    <property type="term" value="P:glycogen catabolic process"/>
    <property type="evidence" value="ECO:0007669"/>
    <property type="project" value="InterPro"/>
</dbReference>
<keyword evidence="3" id="KW-1185">Reference proteome</keyword>
<dbReference type="InterPro" id="IPR010401">
    <property type="entry name" value="AGL/Gdb1"/>
</dbReference>
<dbReference type="Pfam" id="PF14701">
    <property type="entry name" value="hDGE_amylase"/>
    <property type="match status" value="1"/>
</dbReference>
<organism evidence="2 3">
    <name type="scientific">Larinioides sclopetarius</name>
    <dbReference type="NCBI Taxonomy" id="280406"/>
    <lineage>
        <taxon>Eukaryota</taxon>
        <taxon>Metazoa</taxon>
        <taxon>Ecdysozoa</taxon>
        <taxon>Arthropoda</taxon>
        <taxon>Chelicerata</taxon>
        <taxon>Arachnida</taxon>
        <taxon>Araneae</taxon>
        <taxon>Araneomorphae</taxon>
        <taxon>Entelegynae</taxon>
        <taxon>Araneoidea</taxon>
        <taxon>Araneidae</taxon>
        <taxon>Larinioides</taxon>
    </lineage>
</organism>
<proteinExistence type="predicted"/>